<feature type="transmembrane region" description="Helical" evidence="2">
    <location>
        <begin position="25"/>
        <end position="47"/>
    </location>
</feature>
<dbReference type="Proteomes" id="UP001603857">
    <property type="component" value="Unassembled WGS sequence"/>
</dbReference>
<feature type="transmembrane region" description="Helical" evidence="2">
    <location>
        <begin position="59"/>
        <end position="78"/>
    </location>
</feature>
<dbReference type="PANTHER" id="PTHR23051:SF9">
    <property type="entry name" value="EAMA DOMAIN-CONTAINING PROTEIN"/>
    <property type="match status" value="1"/>
</dbReference>
<keyword evidence="4" id="KW-1185">Reference proteome</keyword>
<accession>A0ABD1L399</accession>
<feature type="transmembrane region" description="Helical" evidence="2">
    <location>
        <begin position="191"/>
        <end position="212"/>
    </location>
</feature>
<organism evidence="3 4">
    <name type="scientific">Flemingia macrophylla</name>
    <dbReference type="NCBI Taxonomy" id="520843"/>
    <lineage>
        <taxon>Eukaryota</taxon>
        <taxon>Viridiplantae</taxon>
        <taxon>Streptophyta</taxon>
        <taxon>Embryophyta</taxon>
        <taxon>Tracheophyta</taxon>
        <taxon>Spermatophyta</taxon>
        <taxon>Magnoliopsida</taxon>
        <taxon>eudicotyledons</taxon>
        <taxon>Gunneridae</taxon>
        <taxon>Pentapetalae</taxon>
        <taxon>rosids</taxon>
        <taxon>fabids</taxon>
        <taxon>Fabales</taxon>
        <taxon>Fabaceae</taxon>
        <taxon>Papilionoideae</taxon>
        <taxon>50 kb inversion clade</taxon>
        <taxon>NPAAA clade</taxon>
        <taxon>indigoferoid/millettioid clade</taxon>
        <taxon>Phaseoleae</taxon>
        <taxon>Flemingia</taxon>
    </lineage>
</organism>
<evidence type="ECO:0000313" key="3">
    <source>
        <dbReference type="EMBL" id="KAL2317985.1"/>
    </source>
</evidence>
<gene>
    <name evidence="3" type="ORF">Fmac_031861</name>
</gene>
<keyword evidence="2" id="KW-1133">Transmembrane helix</keyword>
<keyword evidence="2" id="KW-0472">Membrane</keyword>
<dbReference type="EMBL" id="JBGMDY010000011">
    <property type="protein sequence ID" value="KAL2317985.1"/>
    <property type="molecule type" value="Genomic_DNA"/>
</dbReference>
<dbReference type="SUPFAM" id="SSF103481">
    <property type="entry name" value="Multidrug resistance efflux transporter EmrE"/>
    <property type="match status" value="1"/>
</dbReference>
<reference evidence="3 4" key="1">
    <citation type="submission" date="2024-08" db="EMBL/GenBank/DDBJ databases">
        <title>Insights into the chromosomal genome structure of Flemingia macrophylla.</title>
        <authorList>
            <person name="Ding Y."/>
            <person name="Zhao Y."/>
            <person name="Bi W."/>
            <person name="Wu M."/>
            <person name="Zhao G."/>
            <person name="Gong Y."/>
            <person name="Li W."/>
            <person name="Zhang P."/>
        </authorList>
    </citation>
    <scope>NUCLEOTIDE SEQUENCE [LARGE SCALE GENOMIC DNA]</scope>
    <source>
        <strain evidence="3">DYQJB</strain>
        <tissue evidence="3">Leaf</tissue>
    </source>
</reference>
<evidence type="ECO:0000256" key="1">
    <source>
        <dbReference type="ARBA" id="ARBA00004141"/>
    </source>
</evidence>
<feature type="transmembrane region" description="Helical" evidence="2">
    <location>
        <begin position="287"/>
        <end position="306"/>
    </location>
</feature>
<feature type="transmembrane region" description="Helical" evidence="2">
    <location>
        <begin position="255"/>
        <end position="275"/>
    </location>
</feature>
<feature type="transmembrane region" description="Helical" evidence="2">
    <location>
        <begin position="381"/>
        <end position="400"/>
    </location>
</feature>
<dbReference type="InterPro" id="IPR037185">
    <property type="entry name" value="EmrE-like"/>
</dbReference>
<dbReference type="PANTHER" id="PTHR23051">
    <property type="entry name" value="SOLUTE CARRIER FAMILY 35, MEMBER F5"/>
    <property type="match status" value="1"/>
</dbReference>
<comment type="subcellular location">
    <subcellularLocation>
        <location evidence="1">Membrane</location>
        <topology evidence="1">Multi-pass membrane protein</topology>
    </subcellularLocation>
</comment>
<protein>
    <recommendedName>
        <fullName evidence="5">EamA domain-containing protein</fullName>
    </recommendedName>
</protein>
<feature type="transmembrane region" description="Helical" evidence="2">
    <location>
        <begin position="224"/>
        <end position="243"/>
    </location>
</feature>
<evidence type="ECO:0000313" key="4">
    <source>
        <dbReference type="Proteomes" id="UP001603857"/>
    </source>
</evidence>
<evidence type="ECO:0008006" key="5">
    <source>
        <dbReference type="Google" id="ProtNLM"/>
    </source>
</evidence>
<keyword evidence="2" id="KW-0812">Transmembrane</keyword>
<name>A0ABD1L399_9FABA</name>
<comment type="caution">
    <text evidence="3">The sequence shown here is derived from an EMBL/GenBank/DDBJ whole genome shotgun (WGS) entry which is preliminary data.</text>
</comment>
<dbReference type="AlphaFoldDB" id="A0ABD1L399"/>
<sequence length="413" mass="45576">MVEEVCKQFNTIPESMEGIAKLDYATYHAGLGLIGAFVLIWVSSAEITQRIFVEYKQPFALTYLGVSMMMIYFVISVFKKWICSLLKISFRNSYEDYTLVRISTGLNVPFRIDEILQRPVTDLKSSLITDKEIRERQEGMPLVKKEEDGPPLLAQSYEGSSWKIAKCGLYLTPIWFAQEYFSNMALANTSVASTTVLSSMSGLFTLFFGAILGQDSVNLTKIAAVVISMAGVAMTTVGKTWAADDQISMTQKHSIIGDIFGLLSALCYGLFTVLLKNSAGSGYKVDMQKIFGCIGLYSFLGFWWLAWPLNGVGIEPHFKFPSSMSTWEMVIANSICSSVISDYLWALSIIWTAPLVATLGMSLTIPVAMIADMVIHGSKYSALYIIGCIQVFAGFTLANLSDKISGSDRELSS</sequence>
<evidence type="ECO:0000256" key="2">
    <source>
        <dbReference type="SAM" id="Phobius"/>
    </source>
</evidence>
<feature type="transmembrane region" description="Helical" evidence="2">
    <location>
        <begin position="353"/>
        <end position="375"/>
    </location>
</feature>
<proteinExistence type="predicted"/>